<protein>
    <submittedName>
        <fullName evidence="2">Uncharacterized protein</fullName>
    </submittedName>
</protein>
<reference evidence="2 3" key="1">
    <citation type="submission" date="2019-10" db="EMBL/GenBank/DDBJ databases">
        <title>Whole genome shotgun sequence of Acrocarpospora corrugata NBRC 13972.</title>
        <authorList>
            <person name="Ichikawa N."/>
            <person name="Kimura A."/>
            <person name="Kitahashi Y."/>
            <person name="Komaki H."/>
            <person name="Oguchi A."/>
        </authorList>
    </citation>
    <scope>NUCLEOTIDE SEQUENCE [LARGE SCALE GENOMIC DNA]</scope>
    <source>
        <strain evidence="2 3">NBRC 13972</strain>
    </source>
</reference>
<name>A0A5M3VU47_9ACTN</name>
<comment type="caution">
    <text evidence="2">The sequence shown here is derived from an EMBL/GenBank/DDBJ whole genome shotgun (WGS) entry which is preliminary data.</text>
</comment>
<evidence type="ECO:0000256" key="1">
    <source>
        <dbReference type="SAM" id="MobiDB-lite"/>
    </source>
</evidence>
<feature type="region of interest" description="Disordered" evidence="1">
    <location>
        <begin position="86"/>
        <end position="130"/>
    </location>
</feature>
<organism evidence="2 3">
    <name type="scientific">Acrocarpospora corrugata</name>
    <dbReference type="NCBI Taxonomy" id="35763"/>
    <lineage>
        <taxon>Bacteria</taxon>
        <taxon>Bacillati</taxon>
        <taxon>Actinomycetota</taxon>
        <taxon>Actinomycetes</taxon>
        <taxon>Streptosporangiales</taxon>
        <taxon>Streptosporangiaceae</taxon>
        <taxon>Acrocarpospora</taxon>
    </lineage>
</organism>
<accession>A0A5M3VU47</accession>
<dbReference type="EMBL" id="BLAD01000037">
    <property type="protein sequence ID" value="GER98602.1"/>
    <property type="molecule type" value="Genomic_DNA"/>
</dbReference>
<keyword evidence="3" id="KW-1185">Reference proteome</keyword>
<gene>
    <name evidence="2" type="ORF">Acor_06640</name>
</gene>
<dbReference type="Proteomes" id="UP000334990">
    <property type="component" value="Unassembled WGS sequence"/>
</dbReference>
<evidence type="ECO:0000313" key="3">
    <source>
        <dbReference type="Proteomes" id="UP000334990"/>
    </source>
</evidence>
<feature type="compositionally biased region" description="Polar residues" evidence="1">
    <location>
        <begin position="98"/>
        <end position="107"/>
    </location>
</feature>
<evidence type="ECO:0000313" key="2">
    <source>
        <dbReference type="EMBL" id="GER98602.1"/>
    </source>
</evidence>
<dbReference type="AlphaFoldDB" id="A0A5M3VU47"/>
<feature type="compositionally biased region" description="Low complexity" evidence="1">
    <location>
        <begin position="120"/>
        <end position="130"/>
    </location>
</feature>
<sequence length="130" mass="14086">MVHGVLRGRAQERVRLDEQDVFDGGGIAGELDAVAGADLQHRARETVQQSVAFRGRAKVSTVPDAHWPWMVELLHSAPQTAGGIRGLTELEIEHRHGSSSADSSTVGDRQASRGGRYETSTRSARITTRS</sequence>
<proteinExistence type="predicted"/>